<sequence>MVWCRRPLVSEPVCRPRVGEEAAGSCLKSSSILAKGFEWPTCVTTGTGHAERSQVSRYHGAVRVSQAVLARSRTSASSGWARLAGMHTPQLPEAQLDQASLAVAASDRVPVSRLEQPIVDDKEPTACVGPPALVLQTCWPSAYVEAWSVTPHGASPAKDGLVRDAVVGRRVSDLAQNAWCQK</sequence>
<dbReference type="AlphaFoldDB" id="A0A2C5Y393"/>
<comment type="caution">
    <text evidence="1">The sequence shown here is derived from an EMBL/GenBank/DDBJ whole genome shotgun (WGS) entry which is preliminary data.</text>
</comment>
<dbReference type="EMBL" id="NJET01000104">
    <property type="protein sequence ID" value="PHH61424.1"/>
    <property type="molecule type" value="Genomic_DNA"/>
</dbReference>
<reference evidence="1 2" key="1">
    <citation type="submission" date="2017-06" db="EMBL/GenBank/DDBJ databases">
        <title>Ant-infecting Ophiocordyceps genomes reveal a high diversity of potential behavioral manipulation genes and a possible major role for enterotoxins.</title>
        <authorList>
            <person name="De Bekker C."/>
            <person name="Evans H.C."/>
            <person name="Brachmann A."/>
            <person name="Hughes D.P."/>
        </authorList>
    </citation>
    <scope>NUCLEOTIDE SEQUENCE [LARGE SCALE GENOMIC DNA]</scope>
    <source>
        <strain evidence="1 2">Map64</strain>
    </source>
</reference>
<dbReference type="Proteomes" id="UP000226192">
    <property type="component" value="Unassembled WGS sequence"/>
</dbReference>
<keyword evidence="2" id="KW-1185">Reference proteome</keyword>
<evidence type="ECO:0000313" key="2">
    <source>
        <dbReference type="Proteomes" id="UP000226192"/>
    </source>
</evidence>
<protein>
    <submittedName>
        <fullName evidence="1">Uncharacterized protein</fullName>
    </submittedName>
</protein>
<organism evidence="1 2">
    <name type="scientific">Ophiocordyceps australis</name>
    <dbReference type="NCBI Taxonomy" id="1399860"/>
    <lineage>
        <taxon>Eukaryota</taxon>
        <taxon>Fungi</taxon>
        <taxon>Dikarya</taxon>
        <taxon>Ascomycota</taxon>
        <taxon>Pezizomycotina</taxon>
        <taxon>Sordariomycetes</taxon>
        <taxon>Hypocreomycetidae</taxon>
        <taxon>Hypocreales</taxon>
        <taxon>Ophiocordycipitaceae</taxon>
        <taxon>Ophiocordyceps</taxon>
    </lineage>
</organism>
<name>A0A2C5Y393_9HYPO</name>
<gene>
    <name evidence="1" type="ORF">CDD81_395</name>
</gene>
<proteinExistence type="predicted"/>
<evidence type="ECO:0000313" key="1">
    <source>
        <dbReference type="EMBL" id="PHH61424.1"/>
    </source>
</evidence>
<accession>A0A2C5Y393</accession>